<dbReference type="Pfam" id="PF04402">
    <property type="entry name" value="SIMPL"/>
    <property type="match status" value="1"/>
</dbReference>
<comment type="caution">
    <text evidence="1">The sequence shown here is derived from an EMBL/GenBank/DDBJ whole genome shotgun (WGS) entry which is preliminary data.</text>
</comment>
<dbReference type="Gene3D" id="3.30.110.170">
    <property type="entry name" value="Protein of unknown function (DUF541), domain 1"/>
    <property type="match status" value="1"/>
</dbReference>
<dbReference type="RefSeq" id="WP_377936377.1">
    <property type="nucleotide sequence ID" value="NZ_JBHUEA010000031.1"/>
</dbReference>
<keyword evidence="2" id="KW-1185">Reference proteome</keyword>
<dbReference type="EMBL" id="JBHUEA010000031">
    <property type="protein sequence ID" value="MFD1722883.1"/>
    <property type="molecule type" value="Genomic_DNA"/>
</dbReference>
<evidence type="ECO:0000313" key="1">
    <source>
        <dbReference type="EMBL" id="MFD1722883.1"/>
    </source>
</evidence>
<dbReference type="Proteomes" id="UP001597347">
    <property type="component" value="Unassembled WGS sequence"/>
</dbReference>
<reference evidence="2" key="1">
    <citation type="journal article" date="2019" name="Int. J. Syst. Evol. Microbiol.">
        <title>The Global Catalogue of Microorganisms (GCM) 10K type strain sequencing project: providing services to taxonomists for standard genome sequencing and annotation.</title>
        <authorList>
            <consortium name="The Broad Institute Genomics Platform"/>
            <consortium name="The Broad Institute Genome Sequencing Center for Infectious Disease"/>
            <person name="Wu L."/>
            <person name="Ma J."/>
        </authorList>
    </citation>
    <scope>NUCLEOTIDE SEQUENCE [LARGE SCALE GENOMIC DNA]</scope>
    <source>
        <strain evidence="2">CGMCC 1.12471</strain>
    </source>
</reference>
<protein>
    <submittedName>
        <fullName evidence="1">SIMPL domain-containing protein</fullName>
    </submittedName>
</protein>
<proteinExistence type="predicted"/>
<accession>A0ABW4LHC7</accession>
<sequence>MVLIAVHGAAARFLPAERGTLALGLALEHADREVVVRDVAALHERLVADAKSFVHRGAATWWGSDQVRVHSVRRYRKDSEVADVVQAAAAEVRVKFRDFGALSDWVEQAGSLEGVTVADIDWTVTEAHRTQVQREVRVQAVRDATQRAEAYAAAIGAESVELQALWEPGLRPGADSHAGGGFTTRAMLSASGSSGFELRPDDIEIAAEVTADFLVRLPA</sequence>
<gene>
    <name evidence="1" type="ORF">ACFSBI_15115</name>
</gene>
<evidence type="ECO:0000313" key="2">
    <source>
        <dbReference type="Proteomes" id="UP001597347"/>
    </source>
</evidence>
<dbReference type="Gene3D" id="3.30.70.2970">
    <property type="entry name" value="Protein of unknown function (DUF541), domain 2"/>
    <property type="match status" value="1"/>
</dbReference>
<name>A0ABW4LHC7_9MICO</name>
<organism evidence="1 2">
    <name type="scientific">Amnibacterium endophyticum</name>
    <dbReference type="NCBI Taxonomy" id="2109337"/>
    <lineage>
        <taxon>Bacteria</taxon>
        <taxon>Bacillati</taxon>
        <taxon>Actinomycetota</taxon>
        <taxon>Actinomycetes</taxon>
        <taxon>Micrococcales</taxon>
        <taxon>Microbacteriaceae</taxon>
        <taxon>Amnibacterium</taxon>
    </lineage>
</organism>
<dbReference type="InterPro" id="IPR007497">
    <property type="entry name" value="SIMPL/DUF541"/>
</dbReference>